<feature type="compositionally biased region" description="Polar residues" evidence="5">
    <location>
        <begin position="49"/>
        <end position="59"/>
    </location>
</feature>
<dbReference type="PROSITE" id="PS50196">
    <property type="entry name" value="RANBD1"/>
    <property type="match status" value="1"/>
</dbReference>
<dbReference type="EMBL" id="FO082268">
    <property type="protein sequence ID" value="CCO18598.1"/>
    <property type="molecule type" value="Genomic_DNA"/>
</dbReference>
<evidence type="ECO:0000256" key="3">
    <source>
        <dbReference type="ARBA" id="ARBA00023010"/>
    </source>
</evidence>
<dbReference type="Proteomes" id="UP000198341">
    <property type="component" value="Chromosome 11"/>
</dbReference>
<feature type="compositionally biased region" description="Basic and acidic residues" evidence="5">
    <location>
        <begin position="1"/>
        <end position="13"/>
    </location>
</feature>
<dbReference type="GO" id="GO:0051028">
    <property type="term" value="P:mRNA transport"/>
    <property type="evidence" value="ECO:0007669"/>
    <property type="project" value="UniProtKB-KW"/>
</dbReference>
<evidence type="ECO:0000256" key="2">
    <source>
        <dbReference type="ARBA" id="ARBA00022816"/>
    </source>
</evidence>
<keyword evidence="2" id="KW-0509">mRNA transport</keyword>
<evidence type="ECO:0000256" key="4">
    <source>
        <dbReference type="ARBA" id="ARBA00023132"/>
    </source>
</evidence>
<feature type="compositionally biased region" description="Acidic residues" evidence="5">
    <location>
        <begin position="64"/>
        <end position="74"/>
    </location>
</feature>
<feature type="region of interest" description="Disordered" evidence="5">
    <location>
        <begin position="1"/>
        <end position="78"/>
    </location>
</feature>
<dbReference type="AlphaFoldDB" id="K8FAG0"/>
<evidence type="ECO:0000256" key="1">
    <source>
        <dbReference type="ARBA" id="ARBA00004567"/>
    </source>
</evidence>
<reference evidence="7 8" key="1">
    <citation type="submission" date="2011-10" db="EMBL/GenBank/DDBJ databases">
        <authorList>
            <person name="Genoscope - CEA"/>
        </authorList>
    </citation>
    <scope>NUCLEOTIDE SEQUENCE [LARGE SCALE GENOMIC DNA]</scope>
    <source>
        <strain evidence="7 8">RCC 1105</strain>
    </source>
</reference>
<dbReference type="GO" id="GO:0005737">
    <property type="term" value="C:cytoplasm"/>
    <property type="evidence" value="ECO:0007669"/>
    <property type="project" value="TreeGrafter"/>
</dbReference>
<feature type="compositionally biased region" description="Basic and acidic residues" evidence="5">
    <location>
        <begin position="229"/>
        <end position="259"/>
    </location>
</feature>
<dbReference type="InterPro" id="IPR045255">
    <property type="entry name" value="RanBP1-like"/>
</dbReference>
<dbReference type="KEGG" id="bpg:Bathy11g02250"/>
<evidence type="ECO:0000313" key="8">
    <source>
        <dbReference type="Proteomes" id="UP000198341"/>
    </source>
</evidence>
<dbReference type="SMART" id="SM00160">
    <property type="entry name" value="RanBD"/>
    <property type="match status" value="1"/>
</dbReference>
<evidence type="ECO:0000313" key="7">
    <source>
        <dbReference type="EMBL" id="CCO18598.1"/>
    </source>
</evidence>
<feature type="region of interest" description="Disordered" evidence="5">
    <location>
        <begin position="218"/>
        <end position="259"/>
    </location>
</feature>
<dbReference type="RefSeq" id="XP_007510253.1">
    <property type="nucleotide sequence ID" value="XM_007510191.1"/>
</dbReference>
<protein>
    <recommendedName>
        <fullName evidence="6">RanBD1 domain-containing protein</fullName>
    </recommendedName>
</protein>
<name>K8FAG0_9CHLO</name>
<dbReference type="GO" id="GO:0006913">
    <property type="term" value="P:nucleocytoplasmic transport"/>
    <property type="evidence" value="ECO:0007669"/>
    <property type="project" value="InterPro"/>
</dbReference>
<dbReference type="InterPro" id="IPR000156">
    <property type="entry name" value="Ran_bind_dom"/>
</dbReference>
<dbReference type="OrthoDB" id="2357150at2759"/>
<keyword evidence="2" id="KW-0813">Transport</keyword>
<dbReference type="GeneID" id="19012905"/>
<dbReference type="Pfam" id="PF00638">
    <property type="entry name" value="Ran_BP1"/>
    <property type="match status" value="1"/>
</dbReference>
<feature type="domain" description="RanBD1" evidence="6">
    <location>
        <begin position="80"/>
        <end position="219"/>
    </location>
</feature>
<dbReference type="SUPFAM" id="SSF50729">
    <property type="entry name" value="PH domain-like"/>
    <property type="match status" value="1"/>
</dbReference>
<proteinExistence type="predicted"/>
<dbReference type="InterPro" id="IPR045256">
    <property type="entry name" value="RanBP1_RanBD"/>
</dbReference>
<dbReference type="InterPro" id="IPR011993">
    <property type="entry name" value="PH-like_dom_sf"/>
</dbReference>
<comment type="subcellular location">
    <subcellularLocation>
        <location evidence="1">Nucleus</location>
        <location evidence="1">Nuclear pore complex</location>
    </subcellularLocation>
</comment>
<accession>K8FAG0</accession>
<keyword evidence="4" id="KW-0653">Protein transport</keyword>
<keyword evidence="8" id="KW-1185">Reference proteome</keyword>
<dbReference type="STRING" id="41875.K8FAG0"/>
<dbReference type="GO" id="GO:0015031">
    <property type="term" value="P:protein transport"/>
    <property type="evidence" value="ECO:0007669"/>
    <property type="project" value="UniProtKB-KW"/>
</dbReference>
<gene>
    <name evidence="7" type="ordered locus">Bathy11g02250</name>
</gene>
<dbReference type="PANTHER" id="PTHR23138">
    <property type="entry name" value="RAN BINDING PROTEIN"/>
    <property type="match status" value="1"/>
</dbReference>
<dbReference type="PANTHER" id="PTHR23138:SF87">
    <property type="entry name" value="E3 SUMO-PROTEIN LIGASE RANBP2"/>
    <property type="match status" value="1"/>
</dbReference>
<organism evidence="7 8">
    <name type="scientific">Bathycoccus prasinos</name>
    <dbReference type="NCBI Taxonomy" id="41875"/>
    <lineage>
        <taxon>Eukaryota</taxon>
        <taxon>Viridiplantae</taxon>
        <taxon>Chlorophyta</taxon>
        <taxon>Mamiellophyceae</taxon>
        <taxon>Mamiellales</taxon>
        <taxon>Bathycoccaceae</taxon>
        <taxon>Bathycoccus</taxon>
    </lineage>
</organism>
<dbReference type="CDD" id="cd13179">
    <property type="entry name" value="RanBD_RanBP1"/>
    <property type="match status" value="1"/>
</dbReference>
<evidence type="ECO:0000259" key="6">
    <source>
        <dbReference type="PROSITE" id="PS50196"/>
    </source>
</evidence>
<dbReference type="GO" id="GO:0005643">
    <property type="term" value="C:nuclear pore"/>
    <property type="evidence" value="ECO:0007669"/>
    <property type="project" value="UniProtKB-SubCell"/>
</dbReference>
<keyword evidence="4" id="KW-0539">Nucleus</keyword>
<dbReference type="GO" id="GO:0005096">
    <property type="term" value="F:GTPase activator activity"/>
    <property type="evidence" value="ECO:0007669"/>
    <property type="project" value="TreeGrafter"/>
</dbReference>
<sequence length="259" mass="28525">MASDDSKTEEPTEAKPAPVVFGSGASTNHVFGSSSSFGTTGGGTATTFNPSAFASSSTTKPEEAAEEGEDEDVERECTKEFTPVVKLEIIESSETKTTGEENENILFEAKTKAYRFLEGEWKERGLGPMKILEHKATKKCRLLMRRDKTLKICANFYIDPETKVTTHAGSEKARVFTTMDCSDGDEAPALQNMCIKFGSEEKAQLFQDKFEEAQKIMASLPKTEEEGEKEEKEQEGKEKAEDLADDLAEKLSAAKKDED</sequence>
<keyword evidence="4" id="KW-0906">Nuclear pore complex</keyword>
<keyword evidence="3" id="KW-0811">Translocation</keyword>
<dbReference type="Gene3D" id="2.30.29.30">
    <property type="entry name" value="Pleckstrin-homology domain (PH domain)/Phosphotyrosine-binding domain (PTB)"/>
    <property type="match status" value="1"/>
</dbReference>
<dbReference type="eggNOG" id="KOG0864">
    <property type="taxonomic scope" value="Eukaryota"/>
</dbReference>
<evidence type="ECO:0000256" key="5">
    <source>
        <dbReference type="SAM" id="MobiDB-lite"/>
    </source>
</evidence>